<dbReference type="PROSITE" id="PS50280">
    <property type="entry name" value="SET"/>
    <property type="match status" value="1"/>
</dbReference>
<dbReference type="SUPFAM" id="SSF82199">
    <property type="entry name" value="SET domain"/>
    <property type="match status" value="1"/>
</dbReference>
<organism evidence="2 3">
    <name type="scientific">Penicillium malachiteum</name>
    <dbReference type="NCBI Taxonomy" id="1324776"/>
    <lineage>
        <taxon>Eukaryota</taxon>
        <taxon>Fungi</taxon>
        <taxon>Dikarya</taxon>
        <taxon>Ascomycota</taxon>
        <taxon>Pezizomycotina</taxon>
        <taxon>Eurotiomycetes</taxon>
        <taxon>Eurotiomycetidae</taxon>
        <taxon>Eurotiales</taxon>
        <taxon>Aspergillaceae</taxon>
        <taxon>Penicillium</taxon>
    </lineage>
</organism>
<dbReference type="Pfam" id="PF00856">
    <property type="entry name" value="SET"/>
    <property type="match status" value="1"/>
</dbReference>
<dbReference type="Gene3D" id="1.10.220.160">
    <property type="match status" value="1"/>
</dbReference>
<reference evidence="2" key="2">
    <citation type="submission" date="2023-01" db="EMBL/GenBank/DDBJ databases">
        <authorList>
            <person name="Petersen C."/>
        </authorList>
    </citation>
    <scope>NUCLEOTIDE SEQUENCE</scope>
    <source>
        <strain evidence="2">IBT 17514</strain>
    </source>
</reference>
<dbReference type="EMBL" id="JAQJAN010000009">
    <property type="protein sequence ID" value="KAJ5720166.1"/>
    <property type="molecule type" value="Genomic_DNA"/>
</dbReference>
<proteinExistence type="predicted"/>
<feature type="domain" description="SET" evidence="1">
    <location>
        <begin position="28"/>
        <end position="305"/>
    </location>
</feature>
<dbReference type="CDD" id="cd20071">
    <property type="entry name" value="SET_SMYD"/>
    <property type="match status" value="1"/>
</dbReference>
<dbReference type="InterPro" id="IPR046341">
    <property type="entry name" value="SET_dom_sf"/>
</dbReference>
<dbReference type="PANTHER" id="PTHR12197">
    <property type="entry name" value="HISTONE-LYSINE N-METHYLTRANSFERASE SMYD"/>
    <property type="match status" value="1"/>
</dbReference>
<keyword evidence="3" id="KW-1185">Reference proteome</keyword>
<protein>
    <recommendedName>
        <fullName evidence="1">SET domain-containing protein</fullName>
    </recommendedName>
</protein>
<gene>
    <name evidence="2" type="ORF">N7493_007044</name>
</gene>
<reference evidence="2" key="1">
    <citation type="journal article" date="2023" name="IMA Fungus">
        <title>Comparative genomic study of the Penicillium genus elucidates a diverse pangenome and 15 lateral gene transfer events.</title>
        <authorList>
            <person name="Petersen C."/>
            <person name="Sorensen T."/>
            <person name="Nielsen M.R."/>
            <person name="Sondergaard T.E."/>
            <person name="Sorensen J.L."/>
            <person name="Fitzpatrick D.A."/>
            <person name="Frisvad J.C."/>
            <person name="Nielsen K.L."/>
        </authorList>
    </citation>
    <scope>NUCLEOTIDE SEQUENCE</scope>
    <source>
        <strain evidence="2">IBT 17514</strain>
    </source>
</reference>
<sequence length="361" mass="41036">MSQVVFLTVEPSSCVDTVFKTHPSWIHPHLTQDIDLVKGRQLRVSALIPKGTCLLIDRPYAIIPVVDNPPENDDLTCSNPACNQRVTRHTERCPCPNACIRDVRWCSSSCREADSVRHGFECTWLKRYSESIRAKWGEYDFGMLWVIVRLLATRQGESQHSKSISESELALKGWKSGWDSISLLCGSSDTWSHERVRSWTVLVKKYLQNSPILPHGLSTDQVLHLICQEEANSFGLYPKETGHFPVPESASPRGEQFAAAVYSTAAMANHSCAPNIVHKPNDQGYMVFTASRDMHPGEECCISYFDLTQHTDLTSRREHLQRSFRFVCRCERCLSDEKLEKIEEPEQSSSEWTAMPMMDIL</sequence>
<dbReference type="Gene3D" id="6.10.140.2220">
    <property type="match status" value="1"/>
</dbReference>
<dbReference type="Gene3D" id="2.170.270.10">
    <property type="entry name" value="SET domain"/>
    <property type="match status" value="1"/>
</dbReference>
<dbReference type="PANTHER" id="PTHR12197:SF292">
    <property type="entry name" value="SET DOMAIN-CONTAINING PROTEIN"/>
    <property type="match status" value="1"/>
</dbReference>
<dbReference type="InterPro" id="IPR001214">
    <property type="entry name" value="SET_dom"/>
</dbReference>
<dbReference type="InterPro" id="IPR050869">
    <property type="entry name" value="H3K4_H4K5_MeTrfase"/>
</dbReference>
<name>A0AAD6HKI0_9EURO</name>
<dbReference type="Proteomes" id="UP001215712">
    <property type="component" value="Unassembled WGS sequence"/>
</dbReference>
<evidence type="ECO:0000313" key="2">
    <source>
        <dbReference type="EMBL" id="KAJ5720166.1"/>
    </source>
</evidence>
<dbReference type="AlphaFoldDB" id="A0AAD6HKI0"/>
<evidence type="ECO:0000313" key="3">
    <source>
        <dbReference type="Proteomes" id="UP001215712"/>
    </source>
</evidence>
<evidence type="ECO:0000259" key="1">
    <source>
        <dbReference type="PROSITE" id="PS50280"/>
    </source>
</evidence>
<accession>A0AAD6HKI0</accession>
<comment type="caution">
    <text evidence="2">The sequence shown here is derived from an EMBL/GenBank/DDBJ whole genome shotgun (WGS) entry which is preliminary data.</text>
</comment>